<dbReference type="Proteomes" id="UP000279859">
    <property type="component" value="Unassembled WGS sequence"/>
</dbReference>
<feature type="domain" description="Cupin type-2" evidence="1">
    <location>
        <begin position="32"/>
        <end position="94"/>
    </location>
</feature>
<proteinExistence type="predicted"/>
<dbReference type="OrthoDB" id="623300at2"/>
<accession>A0A3M8LNJ7</accession>
<keyword evidence="3" id="KW-1185">Reference proteome</keyword>
<evidence type="ECO:0000259" key="1">
    <source>
        <dbReference type="Pfam" id="PF07883"/>
    </source>
</evidence>
<dbReference type="Gene3D" id="2.60.120.10">
    <property type="entry name" value="Jelly Rolls"/>
    <property type="match status" value="1"/>
</dbReference>
<dbReference type="InterPro" id="IPR011051">
    <property type="entry name" value="RmlC_Cupin_sf"/>
</dbReference>
<comment type="caution">
    <text evidence="2">The sequence shown here is derived from an EMBL/GenBank/DDBJ whole genome shotgun (WGS) entry which is preliminary data.</text>
</comment>
<dbReference type="AlphaFoldDB" id="A0A3M8LNJ7"/>
<dbReference type="EMBL" id="RDSR01000002">
    <property type="protein sequence ID" value="RNE67063.1"/>
    <property type="molecule type" value="Genomic_DNA"/>
</dbReference>
<name>A0A3M8LNJ7_9MICO</name>
<dbReference type="SUPFAM" id="SSF51182">
    <property type="entry name" value="RmlC-like cupins"/>
    <property type="match status" value="1"/>
</dbReference>
<reference evidence="2 3" key="1">
    <citation type="submission" date="2018-11" db="EMBL/GenBank/DDBJ databases">
        <title>Cryobacterium sp. nov., isolated from rhizosphere soil of lettuce.</title>
        <authorList>
            <person name="Wang Y."/>
        </authorList>
    </citation>
    <scope>NUCLEOTIDE SEQUENCE [LARGE SCALE GENOMIC DNA]</scope>
    <source>
        <strain evidence="2 3">NEAU-85</strain>
    </source>
</reference>
<dbReference type="InterPro" id="IPR014710">
    <property type="entry name" value="RmlC-like_jellyroll"/>
</dbReference>
<protein>
    <submittedName>
        <fullName evidence="2">Cupin domain-containing protein</fullName>
    </submittedName>
</protein>
<evidence type="ECO:0000313" key="2">
    <source>
        <dbReference type="EMBL" id="RNE67063.1"/>
    </source>
</evidence>
<evidence type="ECO:0000313" key="3">
    <source>
        <dbReference type="Proteomes" id="UP000279859"/>
    </source>
</evidence>
<sequence length="256" mass="26764">MPAFSAAAAFPGGTSVTDLEVYGDAAPDGLAGGAPHMHLVSTEAYLVTAGAGTLQTLDATGFHETPLVPGSVVWFSPGVIHRAVNNGGLRAKVIMQNAGLPELGDAIMTFPDDVLADAERYRASAALPPADRAPEERRAAASARRDLAVDGFTRLREAIESGDTGALDRFYARAAALVRPRVEDWRQLWTATLEPVTRATAGQLAALAAGAVPHLAEGRVWTAAVTPALGMCGILQRAETTHHLAPHDSRGKAPHD</sequence>
<organism evidence="2 3">
    <name type="scientific">Cryobacterium tepidiphilum</name>
    <dbReference type="NCBI Taxonomy" id="2486026"/>
    <lineage>
        <taxon>Bacteria</taxon>
        <taxon>Bacillati</taxon>
        <taxon>Actinomycetota</taxon>
        <taxon>Actinomycetes</taxon>
        <taxon>Micrococcales</taxon>
        <taxon>Microbacteriaceae</taxon>
        <taxon>Cryobacterium</taxon>
    </lineage>
</organism>
<dbReference type="RefSeq" id="WP_123044676.1">
    <property type="nucleotide sequence ID" value="NZ_RDSR01000002.1"/>
</dbReference>
<gene>
    <name evidence="2" type="ORF">EEJ31_02360</name>
</gene>
<dbReference type="Pfam" id="PF07883">
    <property type="entry name" value="Cupin_2"/>
    <property type="match status" value="1"/>
</dbReference>
<dbReference type="InterPro" id="IPR013096">
    <property type="entry name" value="Cupin_2"/>
</dbReference>